<accession>A0A6A6JK93</accession>
<feature type="region of interest" description="Disordered" evidence="1">
    <location>
        <begin position="1"/>
        <end position="194"/>
    </location>
</feature>
<dbReference type="PANTHER" id="PTHR46100">
    <property type="entry name" value="IMP2'P"/>
    <property type="match status" value="1"/>
</dbReference>
<dbReference type="SUPFAM" id="SSF52402">
    <property type="entry name" value="Adenine nucleotide alpha hydrolases-like"/>
    <property type="match status" value="1"/>
</dbReference>
<feature type="compositionally biased region" description="Basic and acidic residues" evidence="1">
    <location>
        <begin position="232"/>
        <end position="241"/>
    </location>
</feature>
<feature type="compositionally biased region" description="Polar residues" evidence="1">
    <location>
        <begin position="491"/>
        <end position="509"/>
    </location>
</feature>
<dbReference type="Proteomes" id="UP000800097">
    <property type="component" value="Unassembled WGS sequence"/>
</dbReference>
<dbReference type="CDD" id="cd23659">
    <property type="entry name" value="USP_At3g01520-like"/>
    <property type="match status" value="1"/>
</dbReference>
<dbReference type="EMBL" id="ML986492">
    <property type="protein sequence ID" value="KAF2276927.1"/>
    <property type="molecule type" value="Genomic_DNA"/>
</dbReference>
<gene>
    <name evidence="3" type="ORF">EI97DRAFT_325568</name>
</gene>
<feature type="compositionally biased region" description="Polar residues" evidence="1">
    <location>
        <begin position="69"/>
        <end position="78"/>
    </location>
</feature>
<feature type="compositionally biased region" description="Basic and acidic residues" evidence="1">
    <location>
        <begin position="295"/>
        <end position="309"/>
    </location>
</feature>
<organism evidence="3 4">
    <name type="scientific">Westerdykella ornata</name>
    <dbReference type="NCBI Taxonomy" id="318751"/>
    <lineage>
        <taxon>Eukaryota</taxon>
        <taxon>Fungi</taxon>
        <taxon>Dikarya</taxon>
        <taxon>Ascomycota</taxon>
        <taxon>Pezizomycotina</taxon>
        <taxon>Dothideomycetes</taxon>
        <taxon>Pleosporomycetidae</taxon>
        <taxon>Pleosporales</taxon>
        <taxon>Sporormiaceae</taxon>
        <taxon>Westerdykella</taxon>
    </lineage>
</organism>
<feature type="compositionally biased region" description="Polar residues" evidence="1">
    <location>
        <begin position="169"/>
        <end position="178"/>
    </location>
</feature>
<evidence type="ECO:0000259" key="2">
    <source>
        <dbReference type="Pfam" id="PF00582"/>
    </source>
</evidence>
<dbReference type="Gene3D" id="3.40.50.620">
    <property type="entry name" value="HUPs"/>
    <property type="match status" value="1"/>
</dbReference>
<reference evidence="3" key="1">
    <citation type="journal article" date="2020" name="Stud. Mycol.">
        <title>101 Dothideomycetes genomes: a test case for predicting lifestyles and emergence of pathogens.</title>
        <authorList>
            <person name="Haridas S."/>
            <person name="Albert R."/>
            <person name="Binder M."/>
            <person name="Bloem J."/>
            <person name="Labutti K."/>
            <person name="Salamov A."/>
            <person name="Andreopoulos B."/>
            <person name="Baker S."/>
            <person name="Barry K."/>
            <person name="Bills G."/>
            <person name="Bluhm B."/>
            <person name="Cannon C."/>
            <person name="Castanera R."/>
            <person name="Culley D."/>
            <person name="Daum C."/>
            <person name="Ezra D."/>
            <person name="Gonzalez J."/>
            <person name="Henrissat B."/>
            <person name="Kuo A."/>
            <person name="Liang C."/>
            <person name="Lipzen A."/>
            <person name="Lutzoni F."/>
            <person name="Magnuson J."/>
            <person name="Mondo S."/>
            <person name="Nolan M."/>
            <person name="Ohm R."/>
            <person name="Pangilinan J."/>
            <person name="Park H.-J."/>
            <person name="Ramirez L."/>
            <person name="Alfaro M."/>
            <person name="Sun H."/>
            <person name="Tritt A."/>
            <person name="Yoshinaga Y."/>
            <person name="Zwiers L.-H."/>
            <person name="Turgeon B."/>
            <person name="Goodwin S."/>
            <person name="Spatafora J."/>
            <person name="Crous P."/>
            <person name="Grigoriev I."/>
        </authorList>
    </citation>
    <scope>NUCLEOTIDE SEQUENCE</scope>
    <source>
        <strain evidence="3">CBS 379.55</strain>
    </source>
</reference>
<dbReference type="PRINTS" id="PR01438">
    <property type="entry name" value="UNVRSLSTRESS"/>
</dbReference>
<feature type="compositionally biased region" description="Low complexity" evidence="1">
    <location>
        <begin position="478"/>
        <end position="490"/>
    </location>
</feature>
<protein>
    <recommendedName>
        <fullName evidence="2">UspA domain-containing protein</fullName>
    </recommendedName>
</protein>
<feature type="domain" description="UspA" evidence="2">
    <location>
        <begin position="432"/>
        <end position="624"/>
    </location>
</feature>
<dbReference type="InterPro" id="IPR006015">
    <property type="entry name" value="Universal_stress_UspA"/>
</dbReference>
<feature type="compositionally biased region" description="Basic residues" evidence="1">
    <location>
        <begin position="285"/>
        <end position="294"/>
    </location>
</feature>
<feature type="region of interest" description="Disordered" evidence="1">
    <location>
        <begin position="471"/>
        <end position="537"/>
    </location>
</feature>
<evidence type="ECO:0000256" key="1">
    <source>
        <dbReference type="SAM" id="MobiDB-lite"/>
    </source>
</evidence>
<dbReference type="GeneID" id="54547903"/>
<keyword evidence="4" id="KW-1185">Reference proteome</keyword>
<proteinExistence type="predicted"/>
<dbReference type="RefSeq" id="XP_033654466.1">
    <property type="nucleotide sequence ID" value="XM_033794728.1"/>
</dbReference>
<feature type="region of interest" description="Disordered" evidence="1">
    <location>
        <begin position="219"/>
        <end position="375"/>
    </location>
</feature>
<dbReference type="OrthoDB" id="992776at2759"/>
<sequence>MSLESALDEERREVMRLLEGRTAAPAQRATSPHASGRAQSPAVAVSPIRSMLDVGDNPSSPRQPVSYGSMLSPTSPHRPSSRDPTRSSAPPTGRSLNPEAQYQFQMMPTIEAHSMPKRVTQGGKKKDKKDPRAMSSVYGKSSDILGTTRDRDRHSTFGGLLGKPKQASPGPSRSQSPAGQMLNTNSLNLMSNPTQYVTDSGQVVDLNSAYRRLSDGAMLRSGGTLSTLPIRKGSDPAKGVEEAPGGGVRLTTDEYPGDDRAVESSEDDDDDDDSSGSSDGEGWGGRKRRGRRRTRQDDVEGKHGAEKKTPKSLLAAAEAERQDVSSSYKVRSLLEPELTVTGPGGEKVSAKKKGRIQPHTSYDSGSGLSTPFSSDTEADLSEMKAAQQLAMNISPIQSIPEAHRCVRQILRGNYAKFQEDAEKGLRRQRVYLVATDLSEEAAYALEWTIGTVLRDGDTLLAVYAVDEETVGAGDDKTTPAGAAAAGTPTAQQESDSLIKTLSNSQQMSRSGGLAPPGPDFNTVRASESNPETMGKAEKERYTACVEVSDRCVKLLRRTRLQVRVVVEVFHCKSPKHMITEVIDFLEPTLVILGSRGRSALKGVLLGSFSNYLVTKSSVPVMVARKRLRKHSKYKRKNLRLSNVLTNPTMGRSLANAKID</sequence>
<feature type="compositionally biased region" description="Basic and acidic residues" evidence="1">
    <location>
        <begin position="8"/>
        <end position="19"/>
    </location>
</feature>
<dbReference type="PANTHER" id="PTHR46100:SF4">
    <property type="entry name" value="USPA DOMAIN-CONTAINING PROTEIN"/>
    <property type="match status" value="1"/>
</dbReference>
<dbReference type="InterPro" id="IPR014729">
    <property type="entry name" value="Rossmann-like_a/b/a_fold"/>
</dbReference>
<evidence type="ECO:0000313" key="3">
    <source>
        <dbReference type="EMBL" id="KAF2276927.1"/>
    </source>
</evidence>
<dbReference type="AlphaFoldDB" id="A0A6A6JK93"/>
<dbReference type="InterPro" id="IPR006016">
    <property type="entry name" value="UspA"/>
</dbReference>
<evidence type="ECO:0000313" key="4">
    <source>
        <dbReference type="Proteomes" id="UP000800097"/>
    </source>
</evidence>
<feature type="compositionally biased region" description="Polar residues" evidence="1">
    <location>
        <begin position="358"/>
        <end position="375"/>
    </location>
</feature>
<feature type="compositionally biased region" description="Low complexity" evidence="1">
    <location>
        <begin position="181"/>
        <end position="192"/>
    </location>
</feature>
<name>A0A6A6JK93_WESOR</name>
<feature type="compositionally biased region" description="Acidic residues" evidence="1">
    <location>
        <begin position="264"/>
        <end position="274"/>
    </location>
</feature>
<feature type="compositionally biased region" description="Polar residues" evidence="1">
    <location>
        <begin position="86"/>
        <end position="106"/>
    </location>
</feature>
<dbReference type="Pfam" id="PF00582">
    <property type="entry name" value="Usp"/>
    <property type="match status" value="1"/>
</dbReference>